<dbReference type="SMART" id="SM00052">
    <property type="entry name" value="EAL"/>
    <property type="match status" value="1"/>
</dbReference>
<feature type="domain" description="EAL" evidence="1">
    <location>
        <begin position="1"/>
        <end position="246"/>
    </location>
</feature>
<evidence type="ECO:0000313" key="3">
    <source>
        <dbReference type="Proteomes" id="UP001068379"/>
    </source>
</evidence>
<dbReference type="Proteomes" id="UP001068379">
    <property type="component" value="Unassembled WGS sequence"/>
</dbReference>
<dbReference type="Pfam" id="PF00563">
    <property type="entry name" value="EAL"/>
    <property type="match status" value="1"/>
</dbReference>
<organism evidence="2 3">
    <name type="scientific">Castellaniella denitrificans</name>
    <dbReference type="NCBI Taxonomy" id="56119"/>
    <lineage>
        <taxon>Bacteria</taxon>
        <taxon>Pseudomonadati</taxon>
        <taxon>Pseudomonadota</taxon>
        <taxon>Betaproteobacteria</taxon>
        <taxon>Burkholderiales</taxon>
        <taxon>Alcaligenaceae</taxon>
        <taxon>Castellaniella</taxon>
    </lineage>
</organism>
<name>A0ABT4M116_9BURK</name>
<proteinExistence type="predicted"/>
<dbReference type="Gene3D" id="3.20.20.450">
    <property type="entry name" value="EAL domain"/>
    <property type="match status" value="1"/>
</dbReference>
<reference evidence="2" key="1">
    <citation type="submission" date="2022-12" db="EMBL/GenBank/DDBJ databases">
        <title>Bacterial isolates from different developmental stages of Nematostella vectensis.</title>
        <authorList>
            <person name="Fraune S."/>
        </authorList>
    </citation>
    <scope>NUCLEOTIDE SEQUENCE</scope>
    <source>
        <strain evidence="2">G21619-S1</strain>
    </source>
</reference>
<protein>
    <submittedName>
        <fullName evidence="2">EAL domain-containing protein</fullName>
    </submittedName>
</protein>
<accession>A0ABT4M116</accession>
<comment type="caution">
    <text evidence="2">The sequence shown here is derived from an EMBL/GenBank/DDBJ whole genome shotgun (WGS) entry which is preliminary data.</text>
</comment>
<dbReference type="SUPFAM" id="SSF141868">
    <property type="entry name" value="EAL domain-like"/>
    <property type="match status" value="1"/>
</dbReference>
<evidence type="ECO:0000313" key="2">
    <source>
        <dbReference type="EMBL" id="MCZ4328963.1"/>
    </source>
</evidence>
<gene>
    <name evidence="2" type="ORF">O4H32_03195</name>
</gene>
<dbReference type="CDD" id="cd01948">
    <property type="entry name" value="EAL"/>
    <property type="match status" value="1"/>
</dbReference>
<dbReference type="PANTHER" id="PTHR33121">
    <property type="entry name" value="CYCLIC DI-GMP PHOSPHODIESTERASE PDEF"/>
    <property type="match status" value="1"/>
</dbReference>
<dbReference type="InterPro" id="IPR035919">
    <property type="entry name" value="EAL_sf"/>
</dbReference>
<dbReference type="PROSITE" id="PS50883">
    <property type="entry name" value="EAL"/>
    <property type="match status" value="1"/>
</dbReference>
<dbReference type="PANTHER" id="PTHR33121:SF15">
    <property type="entry name" value="BLUE LIGHT- AND TEMPERATURE-REGULATED ANTIREPRESSOR BLUF"/>
    <property type="match status" value="1"/>
</dbReference>
<dbReference type="EMBL" id="JAPWHE010000001">
    <property type="protein sequence ID" value="MCZ4328963.1"/>
    <property type="molecule type" value="Genomic_DNA"/>
</dbReference>
<keyword evidence="3" id="KW-1185">Reference proteome</keyword>
<sequence length="246" mass="27592">MAPCKSCQDRPPLPIDFSMAFQPIVDVRSRKVFAYEALVRGLDGRGAAEILGQVNDEIRYQFDQACRVSAVRLAAQLGVDCGVSINFLPNAVYEPAACLRTTLEAARQYQFPTNHLIFEITENERVVDKDHLKRIVQEYRRRGFKTAIDDFGAGYSGLNLLAEFQPDIIKLDMELVRAIDTNPVRHAIVQGILGVCQALSIEVIAEGVETLAEYRTLRALGIHYFQGYLFAKPAFEQLPAISWPED</sequence>
<dbReference type="InterPro" id="IPR050706">
    <property type="entry name" value="Cyclic-di-GMP_PDE-like"/>
</dbReference>
<dbReference type="InterPro" id="IPR001633">
    <property type="entry name" value="EAL_dom"/>
</dbReference>
<evidence type="ECO:0000259" key="1">
    <source>
        <dbReference type="PROSITE" id="PS50883"/>
    </source>
</evidence>